<dbReference type="GO" id="GO:0035438">
    <property type="term" value="F:cyclic-di-GMP binding"/>
    <property type="evidence" value="ECO:0007669"/>
    <property type="project" value="InterPro"/>
</dbReference>
<keyword evidence="3" id="KW-1185">Reference proteome</keyword>
<dbReference type="InterPro" id="IPR009875">
    <property type="entry name" value="PilZ_domain"/>
</dbReference>
<evidence type="ECO:0000259" key="1">
    <source>
        <dbReference type="Pfam" id="PF07238"/>
    </source>
</evidence>
<protein>
    <submittedName>
        <fullName evidence="2">PilZ domain-containing protein</fullName>
    </submittedName>
</protein>
<dbReference type="RefSeq" id="WP_258332139.1">
    <property type="nucleotide sequence ID" value="NZ_JAPTGG010000009.1"/>
</dbReference>
<accession>A0A9J6RNS1</accession>
<evidence type="ECO:0000313" key="2">
    <source>
        <dbReference type="EMBL" id="MCZ0865986.1"/>
    </source>
</evidence>
<dbReference type="Proteomes" id="UP001069090">
    <property type="component" value="Unassembled WGS sequence"/>
</dbReference>
<dbReference type="AlphaFoldDB" id="A0A9J6RNS1"/>
<feature type="domain" description="PilZ" evidence="1">
    <location>
        <begin position="10"/>
        <end position="95"/>
    </location>
</feature>
<dbReference type="SUPFAM" id="SSF141371">
    <property type="entry name" value="PilZ domain-like"/>
    <property type="match status" value="1"/>
</dbReference>
<organism evidence="2 3">
    <name type="scientific">Dasania phycosphaerae</name>
    <dbReference type="NCBI Taxonomy" id="2950436"/>
    <lineage>
        <taxon>Bacteria</taxon>
        <taxon>Pseudomonadati</taxon>
        <taxon>Pseudomonadota</taxon>
        <taxon>Gammaproteobacteria</taxon>
        <taxon>Cellvibrionales</taxon>
        <taxon>Spongiibacteraceae</taxon>
        <taxon>Dasania</taxon>
    </lineage>
</organism>
<proteinExistence type="predicted"/>
<dbReference type="Gene3D" id="2.40.10.220">
    <property type="entry name" value="predicted glycosyltransferase like domains"/>
    <property type="match status" value="1"/>
</dbReference>
<dbReference type="EMBL" id="JAPTGG010000009">
    <property type="protein sequence ID" value="MCZ0865986.1"/>
    <property type="molecule type" value="Genomic_DNA"/>
</dbReference>
<gene>
    <name evidence="2" type="ORF">O0V09_12300</name>
</gene>
<reference evidence="2 3" key="1">
    <citation type="submission" date="2022-12" db="EMBL/GenBank/DDBJ databases">
        <title>Dasania phycosphaerae sp. nov., isolated from particulate material of the south coast of Korea.</title>
        <authorList>
            <person name="Jiang Y."/>
        </authorList>
    </citation>
    <scope>NUCLEOTIDE SEQUENCE [LARGE SCALE GENOMIC DNA]</scope>
    <source>
        <strain evidence="2 3">GY-19</strain>
    </source>
</reference>
<sequence length="99" mass="10776">MTASNRSYDEKRDFIRMQVNSPISISHEGSQYEGVCVDLSGTGLRISCAEPLAMGAECEVAIAPTAHGQHSFNALATVTRVEQDADQQYLIGFSIKQIL</sequence>
<comment type="caution">
    <text evidence="2">The sequence shown here is derived from an EMBL/GenBank/DDBJ whole genome shotgun (WGS) entry which is preliminary data.</text>
</comment>
<name>A0A9J6RNS1_9GAMM</name>
<dbReference type="Pfam" id="PF07238">
    <property type="entry name" value="PilZ"/>
    <property type="match status" value="1"/>
</dbReference>
<evidence type="ECO:0000313" key="3">
    <source>
        <dbReference type="Proteomes" id="UP001069090"/>
    </source>
</evidence>